<comment type="caution">
    <text evidence="2">The sequence shown here is derived from an EMBL/GenBank/DDBJ whole genome shotgun (WGS) entry which is preliminary data.</text>
</comment>
<gene>
    <name evidence="2" type="ORF">V1477_010180</name>
</gene>
<keyword evidence="3" id="KW-1185">Reference proteome</keyword>
<protein>
    <submittedName>
        <fullName evidence="2">Uncharacterized protein</fullName>
    </submittedName>
</protein>
<dbReference type="EMBL" id="JAYRBN010000059">
    <property type="protein sequence ID" value="KAL2741119.1"/>
    <property type="molecule type" value="Genomic_DNA"/>
</dbReference>
<evidence type="ECO:0000313" key="3">
    <source>
        <dbReference type="Proteomes" id="UP001607303"/>
    </source>
</evidence>
<sequence length="214" mass="23876">IIDDTSLIRSHERAYLLAVVSSTTFIVDAKQSSRLIVCSLKARSSWYRIVFVTSLEAYSRSPEYRIPAGSSGNDANGSGSGCEQGLRPRSNRRERTNRPDNAMGFNVREPSVNGKAFCLLMNDVKGAERGSHILKVLEFDADKSDLVFILTTLKVGREKKYEFIMIIDAIAAATPVMLDSTWRKIEYRLDVLRGFEMGLCAKVIKSSTQLKSLD</sequence>
<evidence type="ECO:0000256" key="1">
    <source>
        <dbReference type="SAM" id="MobiDB-lite"/>
    </source>
</evidence>
<feature type="non-terminal residue" evidence="2">
    <location>
        <position position="1"/>
    </location>
</feature>
<proteinExistence type="predicted"/>
<organism evidence="2 3">
    <name type="scientific">Vespula maculifrons</name>
    <name type="common">Eastern yellow jacket</name>
    <name type="synonym">Wasp</name>
    <dbReference type="NCBI Taxonomy" id="7453"/>
    <lineage>
        <taxon>Eukaryota</taxon>
        <taxon>Metazoa</taxon>
        <taxon>Ecdysozoa</taxon>
        <taxon>Arthropoda</taxon>
        <taxon>Hexapoda</taxon>
        <taxon>Insecta</taxon>
        <taxon>Pterygota</taxon>
        <taxon>Neoptera</taxon>
        <taxon>Endopterygota</taxon>
        <taxon>Hymenoptera</taxon>
        <taxon>Apocrita</taxon>
        <taxon>Aculeata</taxon>
        <taxon>Vespoidea</taxon>
        <taxon>Vespidae</taxon>
        <taxon>Vespinae</taxon>
        <taxon>Vespula</taxon>
    </lineage>
</organism>
<reference evidence="2 3" key="1">
    <citation type="journal article" date="2024" name="Ann. Entomol. Soc. Am.">
        <title>Genomic analyses of the southern and eastern yellowjacket wasps (Hymenoptera: Vespidae) reveal evolutionary signatures of social life.</title>
        <authorList>
            <person name="Catto M.A."/>
            <person name="Caine P.B."/>
            <person name="Orr S.E."/>
            <person name="Hunt B.G."/>
            <person name="Goodisman M.A.D."/>
        </authorList>
    </citation>
    <scope>NUCLEOTIDE SEQUENCE [LARGE SCALE GENOMIC DNA]</scope>
    <source>
        <strain evidence="2">232</strain>
        <tissue evidence="2">Head and thorax</tissue>
    </source>
</reference>
<name>A0ABD2C8N6_VESMC</name>
<accession>A0ABD2C8N6</accession>
<evidence type="ECO:0000313" key="2">
    <source>
        <dbReference type="EMBL" id="KAL2741119.1"/>
    </source>
</evidence>
<dbReference type="Proteomes" id="UP001607303">
    <property type="component" value="Unassembled WGS sequence"/>
</dbReference>
<dbReference type="AlphaFoldDB" id="A0ABD2C8N6"/>
<feature type="region of interest" description="Disordered" evidence="1">
    <location>
        <begin position="69"/>
        <end position="105"/>
    </location>
</feature>